<organism evidence="1 2">
    <name type="scientific">Panagrolaimus sp. JU765</name>
    <dbReference type="NCBI Taxonomy" id="591449"/>
    <lineage>
        <taxon>Eukaryota</taxon>
        <taxon>Metazoa</taxon>
        <taxon>Ecdysozoa</taxon>
        <taxon>Nematoda</taxon>
        <taxon>Chromadorea</taxon>
        <taxon>Rhabditida</taxon>
        <taxon>Tylenchina</taxon>
        <taxon>Panagrolaimomorpha</taxon>
        <taxon>Panagrolaimoidea</taxon>
        <taxon>Panagrolaimidae</taxon>
        <taxon>Panagrolaimus</taxon>
    </lineage>
</organism>
<accession>A0AC34PZA4</accession>
<evidence type="ECO:0000313" key="2">
    <source>
        <dbReference type="WBParaSite" id="JU765_v2.g11476.t1"/>
    </source>
</evidence>
<dbReference type="Proteomes" id="UP000887576">
    <property type="component" value="Unplaced"/>
</dbReference>
<dbReference type="WBParaSite" id="JU765_v2.g11476.t1">
    <property type="protein sequence ID" value="JU765_v2.g11476.t1"/>
    <property type="gene ID" value="JU765_v2.g11476"/>
</dbReference>
<evidence type="ECO:0000313" key="1">
    <source>
        <dbReference type="Proteomes" id="UP000887576"/>
    </source>
</evidence>
<protein>
    <submittedName>
        <fullName evidence="2">Uncharacterized protein</fullName>
    </submittedName>
</protein>
<name>A0AC34PZA4_9BILA</name>
<proteinExistence type="predicted"/>
<reference evidence="2" key="1">
    <citation type="submission" date="2022-11" db="UniProtKB">
        <authorList>
            <consortium name="WormBaseParasite"/>
        </authorList>
    </citation>
    <scope>IDENTIFICATION</scope>
</reference>
<sequence>MWLSSLLIIFATISSCFADVDISEAKNWIIKVRESGFKIKVCLNGHTGKTHICYQGNPKNDQKHGCPDNFCGILVTRMAGATSRYSYQLGAGFGETNLDCFEVDVTPTKLEVRGSDKIGTCKLKTGWDGKLLFNMLTLIDGTIHLENADWWKGKDDTGKANVNVIIFSNLDERSQNGRR</sequence>